<evidence type="ECO:0000313" key="1">
    <source>
        <dbReference type="EMBL" id="MDQ0166126.1"/>
    </source>
</evidence>
<organism evidence="1 2">
    <name type="scientific">Caldalkalibacillus horti</name>
    <dbReference type="NCBI Taxonomy" id="77523"/>
    <lineage>
        <taxon>Bacteria</taxon>
        <taxon>Bacillati</taxon>
        <taxon>Bacillota</taxon>
        <taxon>Bacilli</taxon>
        <taxon>Bacillales</taxon>
        <taxon>Bacillaceae</taxon>
        <taxon>Caldalkalibacillus</taxon>
    </lineage>
</organism>
<dbReference type="EMBL" id="JAUSTY010000007">
    <property type="protein sequence ID" value="MDQ0166126.1"/>
    <property type="molecule type" value="Genomic_DNA"/>
</dbReference>
<keyword evidence="2" id="KW-1185">Reference proteome</keyword>
<dbReference type="RefSeq" id="WP_343834795.1">
    <property type="nucleotide sequence ID" value="NZ_BAAADK010000048.1"/>
</dbReference>
<proteinExistence type="predicted"/>
<sequence>MALTFRVSMGQNYGKYHEGMLSGSPAANLATTGPKKLKYRHN</sequence>
<gene>
    <name evidence="1" type="ORF">J2S11_002027</name>
</gene>
<reference evidence="1 2" key="1">
    <citation type="submission" date="2023-07" db="EMBL/GenBank/DDBJ databases">
        <title>Genomic Encyclopedia of Type Strains, Phase IV (KMG-IV): sequencing the most valuable type-strain genomes for metagenomic binning, comparative biology and taxonomic classification.</title>
        <authorList>
            <person name="Goeker M."/>
        </authorList>
    </citation>
    <scope>NUCLEOTIDE SEQUENCE [LARGE SCALE GENOMIC DNA]</scope>
    <source>
        <strain evidence="1 2">DSM 12751</strain>
    </source>
</reference>
<comment type="caution">
    <text evidence="1">The sequence shown here is derived from an EMBL/GenBank/DDBJ whole genome shotgun (WGS) entry which is preliminary data.</text>
</comment>
<accession>A0ABT9VYR8</accession>
<dbReference type="Proteomes" id="UP001235840">
    <property type="component" value="Unassembled WGS sequence"/>
</dbReference>
<name>A0ABT9VYR8_9BACI</name>
<protein>
    <submittedName>
        <fullName evidence="1">Uncharacterized protein</fullName>
    </submittedName>
</protein>
<evidence type="ECO:0000313" key="2">
    <source>
        <dbReference type="Proteomes" id="UP001235840"/>
    </source>
</evidence>